<dbReference type="PANTHER" id="PTHR16461:SF5">
    <property type="entry name" value="TOLL-INTERACTING PROTEIN"/>
    <property type="match status" value="1"/>
</dbReference>
<dbReference type="InterPro" id="IPR041807">
    <property type="entry name" value="Cue5/Don1_CUE"/>
</dbReference>
<feature type="compositionally biased region" description="Polar residues" evidence="1">
    <location>
        <begin position="209"/>
        <end position="218"/>
    </location>
</feature>
<dbReference type="Pfam" id="PF02845">
    <property type="entry name" value="CUE"/>
    <property type="match status" value="1"/>
</dbReference>
<dbReference type="AlphaFoldDB" id="A0A9P4JS47"/>
<dbReference type="SMART" id="SM00546">
    <property type="entry name" value="CUE"/>
    <property type="match status" value="1"/>
</dbReference>
<dbReference type="FunFam" id="1.10.8.10:FF:000064">
    <property type="entry name" value="Similar to CUE domain-containing protein"/>
    <property type="match status" value="1"/>
</dbReference>
<evidence type="ECO:0000259" key="3">
    <source>
        <dbReference type="PROSITE" id="PS51140"/>
    </source>
</evidence>
<feature type="compositionally biased region" description="Basic and acidic residues" evidence="1">
    <location>
        <begin position="432"/>
        <end position="454"/>
    </location>
</feature>
<evidence type="ECO:0000256" key="1">
    <source>
        <dbReference type="SAM" id="MobiDB-lite"/>
    </source>
</evidence>
<feature type="region of interest" description="Disordered" evidence="1">
    <location>
        <begin position="173"/>
        <end position="249"/>
    </location>
</feature>
<feature type="domain" description="CUE" evidence="3">
    <location>
        <begin position="127"/>
        <end position="171"/>
    </location>
</feature>
<keyword evidence="2" id="KW-1133">Transmembrane helix</keyword>
<dbReference type="EMBL" id="ML993943">
    <property type="protein sequence ID" value="KAF2202249.1"/>
    <property type="molecule type" value="Genomic_DNA"/>
</dbReference>
<protein>
    <recommendedName>
        <fullName evidence="3">CUE domain-containing protein</fullName>
    </recommendedName>
</protein>
<gene>
    <name evidence="4" type="ORF">GQ43DRAFT_316349</name>
</gene>
<feature type="transmembrane region" description="Helical" evidence="2">
    <location>
        <begin position="24"/>
        <end position="47"/>
    </location>
</feature>
<dbReference type="SUPFAM" id="SSF46934">
    <property type="entry name" value="UBA-like"/>
    <property type="match status" value="1"/>
</dbReference>
<feature type="compositionally biased region" description="Basic and acidic residues" evidence="1">
    <location>
        <begin position="318"/>
        <end position="352"/>
    </location>
</feature>
<dbReference type="CDD" id="cd14372">
    <property type="entry name" value="CUE_Cue5p_like"/>
    <property type="match status" value="1"/>
</dbReference>
<evidence type="ECO:0000313" key="4">
    <source>
        <dbReference type="EMBL" id="KAF2202249.1"/>
    </source>
</evidence>
<keyword evidence="2" id="KW-0812">Transmembrane</keyword>
<dbReference type="Gene3D" id="1.10.8.10">
    <property type="entry name" value="DNA helicase RuvA subunit, C-terminal domain"/>
    <property type="match status" value="1"/>
</dbReference>
<dbReference type="OrthoDB" id="9942608at2759"/>
<dbReference type="GO" id="GO:0006511">
    <property type="term" value="P:ubiquitin-dependent protein catabolic process"/>
    <property type="evidence" value="ECO:0007669"/>
    <property type="project" value="TreeGrafter"/>
</dbReference>
<dbReference type="GO" id="GO:0031624">
    <property type="term" value="F:ubiquitin conjugating enzyme binding"/>
    <property type="evidence" value="ECO:0007669"/>
    <property type="project" value="TreeGrafter"/>
</dbReference>
<reference evidence="4" key="1">
    <citation type="journal article" date="2020" name="Stud. Mycol.">
        <title>101 Dothideomycetes genomes: a test case for predicting lifestyles and emergence of pathogens.</title>
        <authorList>
            <person name="Haridas S."/>
            <person name="Albert R."/>
            <person name="Binder M."/>
            <person name="Bloem J."/>
            <person name="Labutti K."/>
            <person name="Salamov A."/>
            <person name="Andreopoulos B."/>
            <person name="Baker S."/>
            <person name="Barry K."/>
            <person name="Bills G."/>
            <person name="Bluhm B."/>
            <person name="Cannon C."/>
            <person name="Castanera R."/>
            <person name="Culley D."/>
            <person name="Daum C."/>
            <person name="Ezra D."/>
            <person name="Gonzalez J."/>
            <person name="Henrissat B."/>
            <person name="Kuo A."/>
            <person name="Liang C."/>
            <person name="Lipzen A."/>
            <person name="Lutzoni F."/>
            <person name="Magnuson J."/>
            <person name="Mondo S."/>
            <person name="Nolan M."/>
            <person name="Ohm R."/>
            <person name="Pangilinan J."/>
            <person name="Park H.-J."/>
            <person name="Ramirez L."/>
            <person name="Alfaro M."/>
            <person name="Sun H."/>
            <person name="Tritt A."/>
            <person name="Yoshinaga Y."/>
            <person name="Zwiers L.-H."/>
            <person name="Turgeon B."/>
            <person name="Goodwin S."/>
            <person name="Spatafora J."/>
            <person name="Crous P."/>
            <person name="Grigoriev I."/>
        </authorList>
    </citation>
    <scope>NUCLEOTIDE SEQUENCE</scope>
    <source>
        <strain evidence="4">ATCC 74209</strain>
    </source>
</reference>
<sequence length="484" mass="53964">MPRASADPQSYSRYHCFYYYHPSLHYHLIILYLVPSLLGSLAPHALLPSFVMSEKPATEKSAKTGTSSGAESPTTARPLDFDDDAGETLALESTTSPPLPSKSPKPGVRFQEETSEIPPPKPPRPISPQQQAENTLIEAFPDIEAKVIKAVLLASGGKVEPAFNALLSMSDPNFKAEEAAPPPQPPRPSQQRTQLEADELYARQLAEHYQTSYQQGHGSRSRGEPPMPQRRKETGLKPNELYDDREHSFFDDDLPIIKENVRKGFLETQSKVNKWITDFKRKIDGDDDDDDYATSSHLQQQRRDYGPSQSDQLYGIRKSSEQARRSADRERYDTDNRMLGDDFEALELHDNEAPTQPKRPQANPDLFKPTPVSPPIRGPVDEVDALYRNPSPSNQLAKTTGKKWQPLTSVAPHPEPDDHDPFSLGDSDDDEAAKTKDVKAEDTERLKRAAEGKEGLTAGLTAHERSGSVGQKDHTAEELLKETK</sequence>
<dbReference type="PANTHER" id="PTHR16461">
    <property type="entry name" value="TOLL-INTERACTING PROTEIN"/>
    <property type="match status" value="1"/>
</dbReference>
<evidence type="ECO:0000256" key="2">
    <source>
        <dbReference type="SAM" id="Phobius"/>
    </source>
</evidence>
<dbReference type="Proteomes" id="UP000799536">
    <property type="component" value="Unassembled WGS sequence"/>
</dbReference>
<evidence type="ECO:0000313" key="5">
    <source>
        <dbReference type="Proteomes" id="UP000799536"/>
    </source>
</evidence>
<dbReference type="InterPro" id="IPR009060">
    <property type="entry name" value="UBA-like_sf"/>
</dbReference>
<dbReference type="GO" id="GO:0005737">
    <property type="term" value="C:cytoplasm"/>
    <property type="evidence" value="ECO:0007669"/>
    <property type="project" value="TreeGrafter"/>
</dbReference>
<dbReference type="GO" id="GO:0043130">
    <property type="term" value="F:ubiquitin binding"/>
    <property type="evidence" value="ECO:0007669"/>
    <property type="project" value="InterPro"/>
</dbReference>
<dbReference type="PROSITE" id="PS51140">
    <property type="entry name" value="CUE"/>
    <property type="match status" value="1"/>
</dbReference>
<dbReference type="InterPro" id="IPR003892">
    <property type="entry name" value="CUE"/>
</dbReference>
<accession>A0A9P4JS47</accession>
<feature type="compositionally biased region" description="Basic and acidic residues" evidence="1">
    <location>
        <begin position="462"/>
        <end position="484"/>
    </location>
</feature>
<feature type="compositionally biased region" description="Polar residues" evidence="1">
    <location>
        <begin position="63"/>
        <end position="75"/>
    </location>
</feature>
<feature type="compositionally biased region" description="Pro residues" evidence="1">
    <location>
        <begin position="117"/>
        <end position="126"/>
    </location>
</feature>
<keyword evidence="2" id="KW-0472">Membrane</keyword>
<organism evidence="4 5">
    <name type="scientific">Delitschia confertaspora ATCC 74209</name>
    <dbReference type="NCBI Taxonomy" id="1513339"/>
    <lineage>
        <taxon>Eukaryota</taxon>
        <taxon>Fungi</taxon>
        <taxon>Dikarya</taxon>
        <taxon>Ascomycota</taxon>
        <taxon>Pezizomycotina</taxon>
        <taxon>Dothideomycetes</taxon>
        <taxon>Pleosporomycetidae</taxon>
        <taxon>Pleosporales</taxon>
        <taxon>Delitschiaceae</taxon>
        <taxon>Delitschia</taxon>
    </lineage>
</organism>
<feature type="region of interest" description="Disordered" evidence="1">
    <location>
        <begin position="281"/>
        <end position="484"/>
    </location>
</feature>
<name>A0A9P4JS47_9PLEO</name>
<proteinExistence type="predicted"/>
<comment type="caution">
    <text evidence="4">The sequence shown here is derived from an EMBL/GenBank/DDBJ whole genome shotgun (WGS) entry which is preliminary data.</text>
</comment>
<feature type="region of interest" description="Disordered" evidence="1">
    <location>
        <begin position="58"/>
        <end position="131"/>
    </location>
</feature>
<feature type="compositionally biased region" description="Basic and acidic residues" evidence="1">
    <location>
        <begin position="230"/>
        <end position="249"/>
    </location>
</feature>
<keyword evidence="5" id="KW-1185">Reference proteome</keyword>